<protein>
    <recommendedName>
        <fullName evidence="1">Phage neck terminator protein gp12-like domain-containing protein</fullName>
    </recommendedName>
</protein>
<dbReference type="RefSeq" id="WP_155303439.1">
    <property type="nucleotide sequence ID" value="NZ_AP021875.1"/>
</dbReference>
<dbReference type="InterPro" id="IPR057087">
    <property type="entry name" value="Gp12-like"/>
</dbReference>
<organism evidence="2 3">
    <name type="scientific">Desulfosarcina widdelii</name>
    <dbReference type="NCBI Taxonomy" id="947919"/>
    <lineage>
        <taxon>Bacteria</taxon>
        <taxon>Pseudomonadati</taxon>
        <taxon>Thermodesulfobacteriota</taxon>
        <taxon>Desulfobacteria</taxon>
        <taxon>Desulfobacterales</taxon>
        <taxon>Desulfosarcinaceae</taxon>
        <taxon>Desulfosarcina</taxon>
    </lineage>
</organism>
<feature type="domain" description="Phage neck terminator protein gp12-like" evidence="1">
    <location>
        <begin position="11"/>
        <end position="154"/>
    </location>
</feature>
<accession>A0A5K7Z492</accession>
<dbReference type="NCBIfam" id="NF047498">
    <property type="entry name" value="LIC_12616_fam"/>
    <property type="match status" value="1"/>
</dbReference>
<evidence type="ECO:0000313" key="3">
    <source>
        <dbReference type="Proteomes" id="UP000427769"/>
    </source>
</evidence>
<reference evidence="2 3" key="1">
    <citation type="submission" date="2019-11" db="EMBL/GenBank/DDBJ databases">
        <title>Comparative genomics of hydrocarbon-degrading Desulfosarcina strains.</title>
        <authorList>
            <person name="Watanabe M."/>
            <person name="Kojima H."/>
            <person name="Fukui M."/>
        </authorList>
    </citation>
    <scope>NUCLEOTIDE SEQUENCE [LARGE SCALE GENOMIC DNA]</scope>
    <source>
        <strain evidence="2 3">PP31</strain>
    </source>
</reference>
<evidence type="ECO:0000259" key="1">
    <source>
        <dbReference type="Pfam" id="PF23961"/>
    </source>
</evidence>
<dbReference type="AlphaFoldDB" id="A0A5K7Z492"/>
<dbReference type="Pfam" id="PF23961">
    <property type="entry name" value="Phage_tail_terminator_9"/>
    <property type="match status" value="1"/>
</dbReference>
<keyword evidence="3" id="KW-1185">Reference proteome</keyword>
<name>A0A5K7Z492_9BACT</name>
<dbReference type="KEGG" id="dwd:DSCW_18180"/>
<gene>
    <name evidence="2" type="ORF">DSCW_18180</name>
</gene>
<sequence>MQRLSTARENALHAWIQAILTGVTVIWEHEGGQRPNAPFASLDIIAGPQSTGPGEQRWDAEDTFAHALRKLATLSVSTFGDNALVMAVAVEDALQLPTHQTTLRQAGFAVWGHDGPRDITALMDTQHEGRAVIDIFIAWAEAATDTPGEIHKVGISSGVCDQTITIEVE</sequence>
<dbReference type="EMBL" id="AP021875">
    <property type="protein sequence ID" value="BBO74401.1"/>
    <property type="molecule type" value="Genomic_DNA"/>
</dbReference>
<dbReference type="Proteomes" id="UP000427769">
    <property type="component" value="Chromosome"/>
</dbReference>
<evidence type="ECO:0000313" key="2">
    <source>
        <dbReference type="EMBL" id="BBO74401.1"/>
    </source>
</evidence>
<proteinExistence type="predicted"/>